<reference evidence="4 5" key="1">
    <citation type="submission" date="2015-02" db="EMBL/GenBank/DDBJ databases">
        <title>Single-cell genomics of uncultivated deep-branching MTB reveals a conserved set of magnetosome genes.</title>
        <authorList>
            <person name="Kolinko S."/>
            <person name="Richter M."/>
            <person name="Glockner F.O."/>
            <person name="Brachmann A."/>
            <person name="Schuler D."/>
        </authorList>
    </citation>
    <scope>NUCLEOTIDE SEQUENCE [LARGE SCALE GENOMIC DNA]</scope>
    <source>
        <strain evidence="4">SKK-01</strain>
    </source>
</reference>
<proteinExistence type="predicted"/>
<comment type="caution">
    <text evidence="4">The sequence shown here is derived from an EMBL/GenBank/DDBJ whole genome shotgun (WGS) entry which is preliminary data.</text>
</comment>
<keyword evidence="2" id="KW-0697">Rotamase</keyword>
<dbReference type="InterPro" id="IPR000297">
    <property type="entry name" value="PPIase_PpiC"/>
</dbReference>
<dbReference type="InterPro" id="IPR050280">
    <property type="entry name" value="OMP_Chaperone_SurA"/>
</dbReference>
<gene>
    <name evidence="4" type="ORF">OMAG_001849</name>
</gene>
<feature type="domain" description="PpiC" evidence="3">
    <location>
        <begin position="164"/>
        <end position="262"/>
    </location>
</feature>
<evidence type="ECO:0000256" key="1">
    <source>
        <dbReference type="ARBA" id="ARBA00022729"/>
    </source>
</evidence>
<keyword evidence="1" id="KW-0732">Signal</keyword>
<evidence type="ECO:0000259" key="3">
    <source>
        <dbReference type="PROSITE" id="PS50198"/>
    </source>
</evidence>
<dbReference type="SUPFAM" id="SSF54534">
    <property type="entry name" value="FKBP-like"/>
    <property type="match status" value="1"/>
</dbReference>
<dbReference type="Proteomes" id="UP000033428">
    <property type="component" value="Unassembled WGS sequence"/>
</dbReference>
<keyword evidence="2 4" id="KW-0413">Isomerase</keyword>
<evidence type="ECO:0000313" key="4">
    <source>
        <dbReference type="EMBL" id="KJJ84386.1"/>
    </source>
</evidence>
<dbReference type="AlphaFoldDB" id="A0A0F0CS92"/>
<dbReference type="InterPro" id="IPR046357">
    <property type="entry name" value="PPIase_dom_sf"/>
</dbReference>
<dbReference type="Gene3D" id="3.10.50.40">
    <property type="match status" value="1"/>
</dbReference>
<evidence type="ECO:0000256" key="2">
    <source>
        <dbReference type="PROSITE-ProRule" id="PRU00278"/>
    </source>
</evidence>
<dbReference type="GO" id="GO:0003755">
    <property type="term" value="F:peptidyl-prolyl cis-trans isomerase activity"/>
    <property type="evidence" value="ECO:0007669"/>
    <property type="project" value="UniProtKB-KW"/>
</dbReference>
<sequence length="307" mass="34899">MVFSINSGIKAVAEVVDKVIVIVNDEVVTQKEFDRIFNPIKQNYETNFTGEELKNRIEEARKSLLEQLINSKLAISVAKKASIKIDDVKLGERITTIKSYYPSEEKFLQALNEKGTNLTEFNKDIKEQMMAQEVVDKEVASKIVIAPAEINELYDKNKDKLIIPKRNKVREITVRKGERTDGVNPIEKIKDIQARLKKGEDFSAIATKESEGPFAQKGGDMGLVAEGQLLPAMAKVVFSLPKGQVSDVVETDLGYHLFIVDSIEESKQLKLEEATDFLKGQLFKKRFEENLVKWLEEKRKNAFIQYK</sequence>
<dbReference type="Gene3D" id="1.10.4030.10">
    <property type="entry name" value="Porin chaperone SurA, peptide-binding domain"/>
    <property type="match status" value="1"/>
</dbReference>
<dbReference type="PROSITE" id="PS50198">
    <property type="entry name" value="PPIC_PPIASE_2"/>
    <property type="match status" value="1"/>
</dbReference>
<keyword evidence="5" id="KW-1185">Reference proteome</keyword>
<dbReference type="InterPro" id="IPR027304">
    <property type="entry name" value="Trigger_fact/SurA_dom_sf"/>
</dbReference>
<dbReference type="Pfam" id="PF00639">
    <property type="entry name" value="Rotamase"/>
    <property type="match status" value="1"/>
</dbReference>
<organism evidence="4 5">
    <name type="scientific">Candidatus Omnitrophus magneticus</name>
    <dbReference type="NCBI Taxonomy" id="1609969"/>
    <lineage>
        <taxon>Bacteria</taxon>
        <taxon>Pseudomonadati</taxon>
        <taxon>Candidatus Omnitrophota</taxon>
        <taxon>Candidatus Omnitrophus</taxon>
    </lineage>
</organism>
<dbReference type="Pfam" id="PF13624">
    <property type="entry name" value="SurA_N_3"/>
    <property type="match status" value="1"/>
</dbReference>
<evidence type="ECO:0000313" key="5">
    <source>
        <dbReference type="Proteomes" id="UP000033428"/>
    </source>
</evidence>
<dbReference type="PANTHER" id="PTHR47637:SF1">
    <property type="entry name" value="CHAPERONE SURA"/>
    <property type="match status" value="1"/>
</dbReference>
<accession>A0A0F0CS92</accession>
<dbReference type="SUPFAM" id="SSF109998">
    <property type="entry name" value="Triger factor/SurA peptide-binding domain-like"/>
    <property type="match status" value="1"/>
</dbReference>
<name>A0A0F0CS92_9BACT</name>
<dbReference type="EMBL" id="JYNY01000372">
    <property type="protein sequence ID" value="KJJ84386.1"/>
    <property type="molecule type" value="Genomic_DNA"/>
</dbReference>
<dbReference type="PANTHER" id="PTHR47637">
    <property type="entry name" value="CHAPERONE SURA"/>
    <property type="match status" value="1"/>
</dbReference>
<protein>
    <submittedName>
        <fullName evidence="4">PpiC-type peptidyl-prolyl cis-trans isomerase</fullName>
    </submittedName>
</protein>